<dbReference type="Gene3D" id="1.25.40.570">
    <property type="match status" value="2"/>
</dbReference>
<keyword evidence="4" id="KW-1185">Reference proteome</keyword>
<keyword evidence="1" id="KW-0812">Transmembrane</keyword>
<comment type="caution">
    <text evidence="3">The sequence shown here is derived from an EMBL/GenBank/DDBJ whole genome shotgun (WGS) entry which is preliminary data.</text>
</comment>
<proteinExistence type="predicted"/>
<dbReference type="InterPro" id="IPR040780">
    <property type="entry name" value="Rpn6_C_helix"/>
</dbReference>
<dbReference type="EMBL" id="NHYD01002564">
    <property type="protein sequence ID" value="PPQ86080.1"/>
    <property type="molecule type" value="Genomic_DNA"/>
</dbReference>
<feature type="transmembrane region" description="Helical" evidence="1">
    <location>
        <begin position="187"/>
        <end position="206"/>
    </location>
</feature>
<keyword evidence="1" id="KW-0472">Membrane</keyword>
<sequence>MLVLVLVLVLDLVRFSVFSLCISIVSQLTFYSIQSRLSLILSLSNANAVSRCLHHLVISGSLPPPYRQLRPEDVNALLSIKLALRYASSRDVESMRAGARAHQKRDLRAFQGMLREYRVDFGGFNWLVLGFFSVLVLVAITTFLRLCGALHSDLVLACGARAGAGDEWVVSSAMVMRRLSRMYMRDGLVLSLGAGCWVTAAARLVGGRSRCAVPFEEKEPTPPIPLRVNCNQTQRSARISPRYTIYDALFEGNLKKIVELYLVVEVAYVAELSTMILDKVLYGVLDQGRGCLVIYDEPKADISLLFFLLLLPLLLHFFLNTCGAAIETLEQISKVVESLYAKKVFNLPDLVSN</sequence>
<dbReference type="Pfam" id="PF18503">
    <property type="entry name" value="RPN6_C_helix"/>
    <property type="match status" value="1"/>
</dbReference>
<evidence type="ECO:0000256" key="1">
    <source>
        <dbReference type="SAM" id="Phobius"/>
    </source>
</evidence>
<organism evidence="3 4">
    <name type="scientific">Psilocybe cyanescens</name>
    <dbReference type="NCBI Taxonomy" id="93625"/>
    <lineage>
        <taxon>Eukaryota</taxon>
        <taxon>Fungi</taxon>
        <taxon>Dikarya</taxon>
        <taxon>Basidiomycota</taxon>
        <taxon>Agaricomycotina</taxon>
        <taxon>Agaricomycetes</taxon>
        <taxon>Agaricomycetidae</taxon>
        <taxon>Agaricales</taxon>
        <taxon>Agaricineae</taxon>
        <taxon>Strophariaceae</taxon>
        <taxon>Psilocybe</taxon>
    </lineage>
</organism>
<feature type="domain" description="6S proteasome subunit Rpn6 C-terminal helix" evidence="2">
    <location>
        <begin position="324"/>
        <end position="342"/>
    </location>
</feature>
<evidence type="ECO:0000313" key="3">
    <source>
        <dbReference type="EMBL" id="PPQ86080.1"/>
    </source>
</evidence>
<dbReference type="InParanoid" id="A0A409X5T3"/>
<dbReference type="STRING" id="93625.A0A409X5T3"/>
<evidence type="ECO:0000313" key="4">
    <source>
        <dbReference type="Proteomes" id="UP000283269"/>
    </source>
</evidence>
<feature type="transmembrane region" description="Helical" evidence="1">
    <location>
        <begin position="123"/>
        <end position="144"/>
    </location>
</feature>
<dbReference type="AlphaFoldDB" id="A0A409X5T3"/>
<dbReference type="Proteomes" id="UP000283269">
    <property type="component" value="Unassembled WGS sequence"/>
</dbReference>
<gene>
    <name evidence="3" type="ORF">CVT25_003202</name>
</gene>
<accession>A0A409X5T3</accession>
<dbReference type="OrthoDB" id="1418352at2759"/>
<protein>
    <recommendedName>
        <fullName evidence="2">6S proteasome subunit Rpn6 C-terminal helix domain-containing protein</fullName>
    </recommendedName>
</protein>
<name>A0A409X5T3_PSICY</name>
<evidence type="ECO:0000259" key="2">
    <source>
        <dbReference type="Pfam" id="PF18503"/>
    </source>
</evidence>
<feature type="transmembrane region" description="Helical" evidence="1">
    <location>
        <begin position="302"/>
        <end position="326"/>
    </location>
</feature>
<reference evidence="3 4" key="1">
    <citation type="journal article" date="2018" name="Evol. Lett.">
        <title>Horizontal gene cluster transfer increased hallucinogenic mushroom diversity.</title>
        <authorList>
            <person name="Reynolds H.T."/>
            <person name="Vijayakumar V."/>
            <person name="Gluck-Thaler E."/>
            <person name="Korotkin H.B."/>
            <person name="Matheny P.B."/>
            <person name="Slot J.C."/>
        </authorList>
    </citation>
    <scope>NUCLEOTIDE SEQUENCE [LARGE SCALE GENOMIC DNA]</scope>
    <source>
        <strain evidence="3 4">2631</strain>
    </source>
</reference>
<keyword evidence="1" id="KW-1133">Transmembrane helix</keyword>